<organism evidence="1">
    <name type="scientific">hydrothermal vent metagenome</name>
    <dbReference type="NCBI Taxonomy" id="652676"/>
    <lineage>
        <taxon>unclassified sequences</taxon>
        <taxon>metagenomes</taxon>
        <taxon>ecological metagenomes</taxon>
    </lineage>
</organism>
<dbReference type="EMBL" id="UOEA01000059">
    <property type="protein sequence ID" value="VAV84015.1"/>
    <property type="molecule type" value="Genomic_DNA"/>
</dbReference>
<evidence type="ECO:0000313" key="1">
    <source>
        <dbReference type="EMBL" id="VAV84015.1"/>
    </source>
</evidence>
<reference evidence="1" key="1">
    <citation type="submission" date="2018-06" db="EMBL/GenBank/DDBJ databases">
        <authorList>
            <person name="Zhirakovskaya E."/>
        </authorList>
    </citation>
    <scope>NUCLEOTIDE SEQUENCE</scope>
</reference>
<gene>
    <name evidence="1" type="ORF">MNBD_DELTA01-473</name>
</gene>
<dbReference type="InterPro" id="IPR021725">
    <property type="entry name" value="Cdd1"/>
</dbReference>
<dbReference type="Gene3D" id="1.10.150.20">
    <property type="entry name" value="5' to 3' exonuclease, C-terminal subdomain"/>
    <property type="match status" value="1"/>
</dbReference>
<dbReference type="Pfam" id="PF11731">
    <property type="entry name" value="Cdd1"/>
    <property type="match status" value="1"/>
</dbReference>
<protein>
    <recommendedName>
        <fullName evidence="2">Pathogenicity locus</fullName>
    </recommendedName>
</protein>
<proteinExistence type="predicted"/>
<sequence length="92" mass="10707">MKKLELENTLKNLQTIPGVGPKLSLDFSKVGIKDVSELKGRDPEDLYQRICAVRVDKNCRCILYVCRAAVYFAENAHPDPEKLKWWNWKDKK</sequence>
<dbReference type="AlphaFoldDB" id="A0A3B0RKM3"/>
<evidence type="ECO:0008006" key="2">
    <source>
        <dbReference type="Google" id="ProtNLM"/>
    </source>
</evidence>
<name>A0A3B0RKM3_9ZZZZ</name>
<accession>A0A3B0RKM3</accession>